<comment type="similarity">
    <text evidence="2 7">Belongs to the group II decarboxylase family.</text>
</comment>
<dbReference type="EMBL" id="KQ964483">
    <property type="protein sequence ID" value="KXN71134.1"/>
    <property type="molecule type" value="Genomic_DNA"/>
</dbReference>
<dbReference type="Proteomes" id="UP000070444">
    <property type="component" value="Unassembled WGS sequence"/>
</dbReference>
<keyword evidence="9" id="KW-1185">Reference proteome</keyword>
<dbReference type="InterPro" id="IPR015424">
    <property type="entry name" value="PyrdxlP-dep_Trfase"/>
</dbReference>
<dbReference type="InterPro" id="IPR015421">
    <property type="entry name" value="PyrdxlP-dep_Trfase_major"/>
</dbReference>
<keyword evidence="8" id="KW-0808">Transferase</keyword>
<evidence type="ECO:0000256" key="5">
    <source>
        <dbReference type="ARBA" id="ARBA00023239"/>
    </source>
</evidence>
<keyword evidence="5 7" id="KW-0456">Lyase</keyword>
<organism evidence="8 9">
    <name type="scientific">Conidiobolus coronatus (strain ATCC 28846 / CBS 209.66 / NRRL 28638)</name>
    <name type="common">Delacroixia coronata</name>
    <dbReference type="NCBI Taxonomy" id="796925"/>
    <lineage>
        <taxon>Eukaryota</taxon>
        <taxon>Fungi</taxon>
        <taxon>Fungi incertae sedis</taxon>
        <taxon>Zoopagomycota</taxon>
        <taxon>Entomophthoromycotina</taxon>
        <taxon>Entomophthoromycetes</taxon>
        <taxon>Entomophthorales</taxon>
        <taxon>Ancylistaceae</taxon>
        <taxon>Conidiobolus</taxon>
    </lineage>
</organism>
<dbReference type="SUPFAM" id="SSF53383">
    <property type="entry name" value="PLP-dependent transferases"/>
    <property type="match status" value="1"/>
</dbReference>
<evidence type="ECO:0000256" key="3">
    <source>
        <dbReference type="ARBA" id="ARBA00022793"/>
    </source>
</evidence>
<evidence type="ECO:0000256" key="2">
    <source>
        <dbReference type="ARBA" id="ARBA00009533"/>
    </source>
</evidence>
<reference evidence="8 9" key="1">
    <citation type="journal article" date="2015" name="Genome Biol. Evol.">
        <title>Phylogenomic analyses indicate that early fungi evolved digesting cell walls of algal ancestors of land plants.</title>
        <authorList>
            <person name="Chang Y."/>
            <person name="Wang S."/>
            <person name="Sekimoto S."/>
            <person name="Aerts A.L."/>
            <person name="Choi C."/>
            <person name="Clum A."/>
            <person name="LaButti K.M."/>
            <person name="Lindquist E.A."/>
            <person name="Yee Ngan C."/>
            <person name="Ohm R.A."/>
            <person name="Salamov A.A."/>
            <person name="Grigoriev I.V."/>
            <person name="Spatafora J.W."/>
            <person name="Berbee M.L."/>
        </authorList>
    </citation>
    <scope>NUCLEOTIDE SEQUENCE [LARGE SCALE GENOMIC DNA]</scope>
    <source>
        <strain evidence="8 9">NRRL 28638</strain>
    </source>
</reference>
<keyword evidence="4 6" id="KW-0663">Pyridoxal phosphate</keyword>
<feature type="modified residue" description="N6-(pyridoxal phosphate)lysine" evidence="6">
    <location>
        <position position="251"/>
    </location>
</feature>
<name>A0A137P863_CONC2</name>
<evidence type="ECO:0000256" key="6">
    <source>
        <dbReference type="PIRSR" id="PIRSR602129-50"/>
    </source>
</evidence>
<dbReference type="PANTHER" id="PTHR45677:SF8">
    <property type="entry name" value="CYSTEINE SULFINIC ACID DECARBOXYLASE"/>
    <property type="match status" value="1"/>
</dbReference>
<dbReference type="Gene3D" id="3.40.640.10">
    <property type="entry name" value="Type I PLP-dependent aspartate aminotransferase-like (Major domain)"/>
    <property type="match status" value="1"/>
</dbReference>
<dbReference type="Pfam" id="PF00282">
    <property type="entry name" value="Pyridoxal_deC"/>
    <property type="match status" value="1"/>
</dbReference>
<dbReference type="OMA" id="RHATYHA"/>
<evidence type="ECO:0000256" key="1">
    <source>
        <dbReference type="ARBA" id="ARBA00001933"/>
    </source>
</evidence>
<dbReference type="OrthoDB" id="392571at2759"/>
<evidence type="ECO:0000256" key="4">
    <source>
        <dbReference type="ARBA" id="ARBA00022898"/>
    </source>
</evidence>
<evidence type="ECO:0000313" key="9">
    <source>
        <dbReference type="Proteomes" id="UP000070444"/>
    </source>
</evidence>
<evidence type="ECO:0000313" key="8">
    <source>
        <dbReference type="EMBL" id="KXN71134.1"/>
    </source>
</evidence>
<dbReference type="GO" id="GO:0005737">
    <property type="term" value="C:cytoplasm"/>
    <property type="evidence" value="ECO:0007669"/>
    <property type="project" value="TreeGrafter"/>
</dbReference>
<dbReference type="PANTHER" id="PTHR45677">
    <property type="entry name" value="GLUTAMATE DECARBOXYLASE-RELATED"/>
    <property type="match status" value="1"/>
</dbReference>
<comment type="cofactor">
    <cofactor evidence="1 6 7">
        <name>pyridoxal 5'-phosphate</name>
        <dbReference type="ChEBI" id="CHEBI:597326"/>
    </cofactor>
</comment>
<dbReference type="InterPro" id="IPR002129">
    <property type="entry name" value="PyrdxlP-dep_de-COase"/>
</dbReference>
<keyword evidence="3" id="KW-0210">Decarboxylase</keyword>
<dbReference type="STRING" id="796925.A0A137P863"/>
<dbReference type="Gene3D" id="3.90.1150.170">
    <property type="match status" value="1"/>
</dbReference>
<dbReference type="GO" id="GO:0030170">
    <property type="term" value="F:pyridoxal phosphate binding"/>
    <property type="evidence" value="ECO:0007669"/>
    <property type="project" value="InterPro"/>
</dbReference>
<protein>
    <submittedName>
        <fullName evidence="8">PLP-dependent transferase</fullName>
    </submittedName>
</protein>
<sequence length="468" mass="52143">MNLSLNKRGEGPEGLDKLLNNVLNYSVNSWSPNFCDKLYSSTTPIGVMSELILGALNGLSHVYSVSPCLIQMELAAGRELTNLLGYSGPNRGGVTFPGGSQSNFMAMSLARNLKFPEIKMNGYNGEKLAVFTPQHGHYSIDKTAISMGIGLNRVYKVPCNIDGSMNTEKLESMIQSSIEAGETPFFVNSSAGSTVLGAYDDFGTISNICKRYDLWYHIDGSWGGSLMFSKTHNHLLENANLSDSFTINPHKLLGVPVQCSYLLLQDRFLLNQAHSLNADYLFHNTTSSSKASLDDDNWLYSNMDLADGTVGCGRRPDGFKMFLTWKYMGTEGFTKRVDHALASAQYFQHKINEHPNFKLLVPSTSLNVCFYYLPKGNQGTINETILSTNHNIPEIPQQYSVITKTIADRMKSEGRIMIDYSPLKVFNEETNDYENLPHFFRMVFGHPGTSENTINNMIDEINRIGSQL</sequence>
<dbReference type="GO" id="GO:0019752">
    <property type="term" value="P:carboxylic acid metabolic process"/>
    <property type="evidence" value="ECO:0007669"/>
    <property type="project" value="InterPro"/>
</dbReference>
<accession>A0A137P863</accession>
<dbReference type="GO" id="GO:0016740">
    <property type="term" value="F:transferase activity"/>
    <property type="evidence" value="ECO:0007669"/>
    <property type="project" value="UniProtKB-KW"/>
</dbReference>
<dbReference type="GO" id="GO:0016831">
    <property type="term" value="F:carboxy-lyase activity"/>
    <property type="evidence" value="ECO:0007669"/>
    <property type="project" value="UniProtKB-KW"/>
</dbReference>
<evidence type="ECO:0000256" key="7">
    <source>
        <dbReference type="RuleBase" id="RU000382"/>
    </source>
</evidence>
<gene>
    <name evidence="8" type="ORF">CONCODRAFT_57770</name>
</gene>
<dbReference type="AlphaFoldDB" id="A0A137P863"/>
<proteinExistence type="inferred from homology"/>